<organism evidence="1 2">
    <name type="scientific">Scylla paramamosain</name>
    <name type="common">Mud crab</name>
    <dbReference type="NCBI Taxonomy" id="85552"/>
    <lineage>
        <taxon>Eukaryota</taxon>
        <taxon>Metazoa</taxon>
        <taxon>Ecdysozoa</taxon>
        <taxon>Arthropoda</taxon>
        <taxon>Crustacea</taxon>
        <taxon>Multicrustacea</taxon>
        <taxon>Malacostraca</taxon>
        <taxon>Eumalacostraca</taxon>
        <taxon>Eucarida</taxon>
        <taxon>Decapoda</taxon>
        <taxon>Pleocyemata</taxon>
        <taxon>Brachyura</taxon>
        <taxon>Eubrachyura</taxon>
        <taxon>Portunoidea</taxon>
        <taxon>Portunidae</taxon>
        <taxon>Portuninae</taxon>
        <taxon>Scylla</taxon>
    </lineage>
</organism>
<evidence type="ECO:0000313" key="1">
    <source>
        <dbReference type="EMBL" id="KAK8403482.1"/>
    </source>
</evidence>
<dbReference type="EMBL" id="JARAKH010000006">
    <property type="protein sequence ID" value="KAK8403482.1"/>
    <property type="molecule type" value="Genomic_DNA"/>
</dbReference>
<name>A0AAW0UTK5_SCYPA</name>
<gene>
    <name evidence="1" type="ORF">O3P69_000510</name>
</gene>
<comment type="caution">
    <text evidence="1">The sequence shown here is derived from an EMBL/GenBank/DDBJ whole genome shotgun (WGS) entry which is preliminary data.</text>
</comment>
<evidence type="ECO:0000313" key="2">
    <source>
        <dbReference type="Proteomes" id="UP001487740"/>
    </source>
</evidence>
<dbReference type="Proteomes" id="UP001487740">
    <property type="component" value="Unassembled WGS sequence"/>
</dbReference>
<sequence>MARLAKEECDRQIGDVNSLGRASAASLLLARLAASTLQSAPLPPLPPSPPITAPLYVYGSPSFSSFPFCPPRPYMLTSPASFCPFNMTQVTCTWTLLLTGDLLIALAWTIRYSPPPLDDHEEDSQSDLSASATETSSLVTVRAGCCSFNPVSRTGKRWHQLQMVTLPFIPIAALIIQNCILVANVVTHQNEINTLGKQVDGTVELGMLLTALQLERAEVAYFIFSNGTKLSSSEVLARDVNQLKGELMKRGKRGGRWLANTPRGSFGLDRSVVMATVASDSVAKCHVTLLHNIHHLGPLAPHAGRRRASLVLNLTFRDRIHDRVVRNTGLSSSVQPAEERHEMCCKSRRWDWEIAARFPVSVVQTNLDDTFRRTDTILEKVHSWPKFNGGNMQLLSSKLRFQIRLEDLRKSVNDADDSVGEKMVWYNYITFFVMEAIVSNIKDATISSVWK</sequence>
<protein>
    <submittedName>
        <fullName evidence="1">Uncharacterized protein</fullName>
    </submittedName>
</protein>
<keyword evidence="2" id="KW-1185">Reference proteome</keyword>
<dbReference type="AlphaFoldDB" id="A0AAW0UTK5"/>
<proteinExistence type="predicted"/>
<reference evidence="1 2" key="1">
    <citation type="submission" date="2023-03" db="EMBL/GenBank/DDBJ databases">
        <title>High-quality genome of Scylla paramamosain provides insights in environmental adaptation.</title>
        <authorList>
            <person name="Zhang L."/>
        </authorList>
    </citation>
    <scope>NUCLEOTIDE SEQUENCE [LARGE SCALE GENOMIC DNA]</scope>
    <source>
        <strain evidence="1">LZ_2023a</strain>
        <tissue evidence="1">Muscle</tissue>
    </source>
</reference>
<accession>A0AAW0UTK5</accession>